<name>A0A010TEI3_PSEFL</name>
<dbReference type="InterPro" id="IPR016147">
    <property type="entry name" value="Pili_assmbl_chaperone_N"/>
</dbReference>
<evidence type="ECO:0000256" key="6">
    <source>
        <dbReference type="SAM" id="SignalP"/>
    </source>
</evidence>
<comment type="caution">
    <text evidence="9">The sequence shown here is derived from an EMBL/GenBank/DDBJ whole genome shotgun (WGS) entry which is preliminary data.</text>
</comment>
<dbReference type="SUPFAM" id="SSF49584">
    <property type="entry name" value="Periplasmic chaperone C-domain"/>
    <property type="match status" value="1"/>
</dbReference>
<sequence>MKALSIRRAMTAICSIMLAFVMLPSNANVVISGTRVVYPAKEREVTIKLDNAGKEPALVQVWVDCGNPKSLPDTADAPFLLTPPIVRIAAGGAQTLRMTYTHDALPQDVESVFWLNVLDVPPLPKAAESNFVQLAYRSRIKVFYRPVNLRGFPEDAPAAVTWTWVRTDQGIALRGHNPTSFNVSYNKTTLTLAGKSYSSKGGMIGPGASEDFILDGLDSTPAKAASVRYEWINDYGAAVIADTRLAN</sequence>
<comment type="subcellular location">
    <subcellularLocation>
        <location evidence="1">Periplasm</location>
    </subcellularLocation>
</comment>
<feature type="domain" description="Pili assembly chaperone C-terminal" evidence="8">
    <location>
        <begin position="176"/>
        <end position="238"/>
    </location>
</feature>
<dbReference type="PATRIC" id="fig|1042209.11.peg.1294"/>
<keyword evidence="5" id="KW-0143">Chaperone</keyword>
<evidence type="ECO:0000256" key="2">
    <source>
        <dbReference type="ARBA" id="ARBA00007399"/>
    </source>
</evidence>
<dbReference type="Gene3D" id="2.60.40.10">
    <property type="entry name" value="Immunoglobulins"/>
    <property type="match status" value="2"/>
</dbReference>
<dbReference type="EMBL" id="AFOY02000005">
    <property type="protein sequence ID" value="EXF95617.1"/>
    <property type="molecule type" value="Genomic_DNA"/>
</dbReference>
<feature type="chain" id="PRO_5001458264" evidence="6">
    <location>
        <begin position="28"/>
        <end position="247"/>
    </location>
</feature>
<evidence type="ECO:0000259" key="8">
    <source>
        <dbReference type="Pfam" id="PF02753"/>
    </source>
</evidence>
<dbReference type="Pfam" id="PF00345">
    <property type="entry name" value="PapD_N"/>
    <property type="match status" value="1"/>
</dbReference>
<feature type="domain" description="Pili assembly chaperone N-terminal" evidence="7">
    <location>
        <begin position="29"/>
        <end position="149"/>
    </location>
</feature>
<keyword evidence="3 6" id="KW-0732">Signal</keyword>
<evidence type="ECO:0000313" key="10">
    <source>
        <dbReference type="Proteomes" id="UP000022611"/>
    </source>
</evidence>
<evidence type="ECO:0000256" key="1">
    <source>
        <dbReference type="ARBA" id="ARBA00004418"/>
    </source>
</evidence>
<dbReference type="AlphaFoldDB" id="A0A010TEI3"/>
<dbReference type="HOGENOM" id="CLU_070768_0_2_6"/>
<proteinExistence type="inferred from homology"/>
<comment type="similarity">
    <text evidence="2">Belongs to the periplasmic pilus chaperone family.</text>
</comment>
<organism evidence="9 10">
    <name type="scientific">Pseudomonas fluorescens HK44</name>
    <dbReference type="NCBI Taxonomy" id="1042209"/>
    <lineage>
        <taxon>Bacteria</taxon>
        <taxon>Pseudomonadati</taxon>
        <taxon>Pseudomonadota</taxon>
        <taxon>Gammaproteobacteria</taxon>
        <taxon>Pseudomonadales</taxon>
        <taxon>Pseudomonadaceae</taxon>
        <taxon>Pseudomonas</taxon>
    </lineage>
</organism>
<dbReference type="SUPFAM" id="SSF49354">
    <property type="entry name" value="PapD-like"/>
    <property type="match status" value="1"/>
</dbReference>
<dbReference type="InterPro" id="IPR008962">
    <property type="entry name" value="PapD-like_sf"/>
</dbReference>
<evidence type="ECO:0000256" key="5">
    <source>
        <dbReference type="ARBA" id="ARBA00023186"/>
    </source>
</evidence>
<dbReference type="PRINTS" id="PR00969">
    <property type="entry name" value="CHAPERONPILI"/>
</dbReference>
<gene>
    <name evidence="9" type="ORF">HK44_023740</name>
</gene>
<dbReference type="Pfam" id="PF02753">
    <property type="entry name" value="PapD_C"/>
    <property type="match status" value="1"/>
</dbReference>
<evidence type="ECO:0000256" key="4">
    <source>
        <dbReference type="ARBA" id="ARBA00022764"/>
    </source>
</evidence>
<dbReference type="PANTHER" id="PTHR30251:SF2">
    <property type="entry name" value="FIMBRIAL CHAPERONE YADV-RELATED"/>
    <property type="match status" value="1"/>
</dbReference>
<reference evidence="9 10" key="1">
    <citation type="journal article" date="2011" name="J. Bacteriol.">
        <title>Draft genome sequence of the polycyclic aromatic hydrocarbon-degrading, genetically engineered bioluminescent bioreporter Pseudomonas fluorescens HK44.</title>
        <authorList>
            <person name="Chauhan A."/>
            <person name="Layton A.C."/>
            <person name="Williams D.E."/>
            <person name="Smartt A.E."/>
            <person name="Ripp S."/>
            <person name="Karpinets T.V."/>
            <person name="Brown S.D."/>
            <person name="Sayler G.S."/>
        </authorList>
    </citation>
    <scope>NUCLEOTIDE SEQUENCE [LARGE SCALE GENOMIC DNA]</scope>
    <source>
        <strain evidence="9 10">HK44</strain>
    </source>
</reference>
<accession>A0A010TEI3</accession>
<dbReference type="InterPro" id="IPR036316">
    <property type="entry name" value="Pili_assmbl_chap_C_dom_sf"/>
</dbReference>
<dbReference type="Proteomes" id="UP000022611">
    <property type="component" value="Unassembled WGS sequence"/>
</dbReference>
<evidence type="ECO:0000259" key="7">
    <source>
        <dbReference type="Pfam" id="PF00345"/>
    </source>
</evidence>
<dbReference type="InterPro" id="IPR016148">
    <property type="entry name" value="Pili_assmbl_chaperone_C"/>
</dbReference>
<dbReference type="RefSeq" id="WP_019693651.1">
    <property type="nucleotide sequence ID" value="NZ_AFOY02000005.1"/>
</dbReference>
<evidence type="ECO:0000313" key="9">
    <source>
        <dbReference type="EMBL" id="EXF95617.1"/>
    </source>
</evidence>
<evidence type="ECO:0000256" key="3">
    <source>
        <dbReference type="ARBA" id="ARBA00022729"/>
    </source>
</evidence>
<dbReference type="InterPro" id="IPR001829">
    <property type="entry name" value="Pili_assmbl_chaperone_bac"/>
</dbReference>
<dbReference type="PANTHER" id="PTHR30251">
    <property type="entry name" value="PILUS ASSEMBLY CHAPERONE"/>
    <property type="match status" value="1"/>
</dbReference>
<keyword evidence="4" id="KW-0574">Periplasm</keyword>
<dbReference type="InterPro" id="IPR013783">
    <property type="entry name" value="Ig-like_fold"/>
</dbReference>
<dbReference type="OrthoDB" id="9131059at2"/>
<dbReference type="eggNOG" id="COG3121">
    <property type="taxonomic scope" value="Bacteria"/>
</dbReference>
<protein>
    <submittedName>
        <fullName evidence="9">Molecular chaperone EcpD</fullName>
    </submittedName>
</protein>
<dbReference type="GO" id="GO:0030288">
    <property type="term" value="C:outer membrane-bounded periplasmic space"/>
    <property type="evidence" value="ECO:0007669"/>
    <property type="project" value="InterPro"/>
</dbReference>
<dbReference type="GO" id="GO:0071555">
    <property type="term" value="P:cell wall organization"/>
    <property type="evidence" value="ECO:0007669"/>
    <property type="project" value="InterPro"/>
</dbReference>
<feature type="signal peptide" evidence="6">
    <location>
        <begin position="1"/>
        <end position="27"/>
    </location>
</feature>
<dbReference type="InterPro" id="IPR050643">
    <property type="entry name" value="Periplasmic_pilus_chap"/>
</dbReference>